<feature type="region of interest" description="Disordered" evidence="1">
    <location>
        <begin position="42"/>
        <end position="67"/>
    </location>
</feature>
<organism evidence="2 3">
    <name type="scientific">Heterorhabditis bacteriophora</name>
    <name type="common">Entomopathogenic nematode worm</name>
    <dbReference type="NCBI Taxonomy" id="37862"/>
    <lineage>
        <taxon>Eukaryota</taxon>
        <taxon>Metazoa</taxon>
        <taxon>Ecdysozoa</taxon>
        <taxon>Nematoda</taxon>
        <taxon>Chromadorea</taxon>
        <taxon>Rhabditida</taxon>
        <taxon>Rhabditina</taxon>
        <taxon>Rhabditomorpha</taxon>
        <taxon>Strongyloidea</taxon>
        <taxon>Heterorhabditidae</taxon>
        <taxon>Heterorhabditis</taxon>
    </lineage>
</organism>
<evidence type="ECO:0000313" key="3">
    <source>
        <dbReference type="WBParaSite" id="Hba_08899"/>
    </source>
</evidence>
<reference evidence="3" key="1">
    <citation type="submission" date="2016-11" db="UniProtKB">
        <authorList>
            <consortium name="WormBaseParasite"/>
        </authorList>
    </citation>
    <scope>IDENTIFICATION</scope>
</reference>
<proteinExistence type="predicted"/>
<dbReference type="Proteomes" id="UP000095283">
    <property type="component" value="Unplaced"/>
</dbReference>
<protein>
    <submittedName>
        <fullName evidence="3">Uncharacterized protein</fullName>
    </submittedName>
</protein>
<accession>A0A1I7WUP5</accession>
<evidence type="ECO:0000256" key="1">
    <source>
        <dbReference type="SAM" id="MobiDB-lite"/>
    </source>
</evidence>
<dbReference type="WBParaSite" id="Hba_08899">
    <property type="protein sequence ID" value="Hba_08899"/>
    <property type="gene ID" value="Hba_08899"/>
</dbReference>
<name>A0A1I7WUP5_HETBA</name>
<keyword evidence="2" id="KW-1185">Reference proteome</keyword>
<dbReference type="AlphaFoldDB" id="A0A1I7WUP5"/>
<evidence type="ECO:0000313" key="2">
    <source>
        <dbReference type="Proteomes" id="UP000095283"/>
    </source>
</evidence>
<sequence length="231" mass="25850">MVIWHSFMGDNDLRRHSIPHNRYATALCMLERRIQIAHDTEVDTASSDDLDGNAPPPPSNDDSLNRKRRIRPLSAPVFLPSDHSICDDEGEGENDTTLFSEQNSLLEPFKGIQNEHLYSNQSQEYSIPSSQLVRQQTSKHFPLNFSVIYSYDTLLLCCSKIDACSPLESSDYCEPRPVSDSVAQSVDSAIGTLRNPIHHQAMVGPVLNQVQRVLEGFAGWTEREPVAVISV</sequence>